<comment type="caution">
    <text evidence="3">The sequence shown here is derived from an EMBL/GenBank/DDBJ whole genome shotgun (WGS) entry which is preliminary data.</text>
</comment>
<feature type="signal peptide" evidence="1">
    <location>
        <begin position="1"/>
        <end position="20"/>
    </location>
</feature>
<dbReference type="InterPro" id="IPR035923">
    <property type="entry name" value="TT1751-like_sf"/>
</dbReference>
<dbReference type="Proteomes" id="UP001186452">
    <property type="component" value="Unassembled WGS sequence"/>
</dbReference>
<keyword evidence="4" id="KW-1185">Reference proteome</keyword>
<dbReference type="PANTHER" id="PTHR38342">
    <property type="entry name" value="SLR5037 PROTEIN"/>
    <property type="match status" value="1"/>
</dbReference>
<dbReference type="RefSeq" id="WP_317521973.1">
    <property type="nucleotide sequence ID" value="NZ_JAWJZI010000003.1"/>
</dbReference>
<feature type="domain" description="DUF302" evidence="2">
    <location>
        <begin position="56"/>
        <end position="117"/>
    </location>
</feature>
<dbReference type="PANTHER" id="PTHR38342:SF2">
    <property type="entry name" value="INNER MEMBRANE OR EXPORTED"/>
    <property type="match status" value="1"/>
</dbReference>
<dbReference type="CDD" id="cd14797">
    <property type="entry name" value="DUF302"/>
    <property type="match status" value="1"/>
</dbReference>
<dbReference type="InterPro" id="IPR005180">
    <property type="entry name" value="DUF302"/>
</dbReference>
<proteinExistence type="predicted"/>
<reference evidence="3 4" key="1">
    <citation type="submission" date="2023-10" db="EMBL/GenBank/DDBJ databases">
        <title>Marine bacteria isolated from horseshoe crab.</title>
        <authorList>
            <person name="Cheng T.H."/>
        </authorList>
    </citation>
    <scope>NUCLEOTIDE SEQUENCE [LARGE SCALE GENOMIC DNA]</scope>
    <source>
        <strain evidence="3 4">HSC6</strain>
    </source>
</reference>
<dbReference type="Pfam" id="PF03625">
    <property type="entry name" value="DUF302"/>
    <property type="match status" value="1"/>
</dbReference>
<protein>
    <submittedName>
        <fullName evidence="3">DUF302 domain-containing protein</fullName>
    </submittedName>
</protein>
<evidence type="ECO:0000259" key="2">
    <source>
        <dbReference type="Pfam" id="PF03625"/>
    </source>
</evidence>
<sequence>MIIKRLAIIFFIFVHLPVSADSGLVQIQSPHSVPDTVEKLKQVLDEKGMTLFAHVPHSQSANEVGISLRPTELLIFGNPKVGSILMECQQTTAIDLPQKALVMQNSDNEVWVIYNDPAYIADRHHIEGKVAKCDATLEKVSKALNAIVTSAVNRK</sequence>
<accession>A0ABU3ZH21</accession>
<gene>
    <name evidence="3" type="ORF">R2X38_09420</name>
</gene>
<dbReference type="SUPFAM" id="SSF103247">
    <property type="entry name" value="TT1751-like"/>
    <property type="match status" value="1"/>
</dbReference>
<name>A0ABU3ZH21_9GAMM</name>
<dbReference type="EMBL" id="JAWJZI010000003">
    <property type="protein sequence ID" value="MDV5169213.1"/>
    <property type="molecule type" value="Genomic_DNA"/>
</dbReference>
<evidence type="ECO:0000313" key="3">
    <source>
        <dbReference type="EMBL" id="MDV5169213.1"/>
    </source>
</evidence>
<evidence type="ECO:0000256" key="1">
    <source>
        <dbReference type="SAM" id="SignalP"/>
    </source>
</evidence>
<evidence type="ECO:0000313" key="4">
    <source>
        <dbReference type="Proteomes" id="UP001186452"/>
    </source>
</evidence>
<feature type="chain" id="PRO_5046393343" evidence="1">
    <location>
        <begin position="21"/>
        <end position="155"/>
    </location>
</feature>
<organism evidence="3 4">
    <name type="scientific">Photobacterium rosenbergii</name>
    <dbReference type="NCBI Taxonomy" id="294936"/>
    <lineage>
        <taxon>Bacteria</taxon>
        <taxon>Pseudomonadati</taxon>
        <taxon>Pseudomonadota</taxon>
        <taxon>Gammaproteobacteria</taxon>
        <taxon>Vibrionales</taxon>
        <taxon>Vibrionaceae</taxon>
        <taxon>Photobacterium</taxon>
    </lineage>
</organism>
<dbReference type="Gene3D" id="3.30.310.70">
    <property type="entry name" value="TT1751-like domain"/>
    <property type="match status" value="1"/>
</dbReference>
<keyword evidence="1" id="KW-0732">Signal</keyword>